<evidence type="ECO:0000256" key="7">
    <source>
        <dbReference type="ARBA" id="ARBA00022723"/>
    </source>
</evidence>
<keyword evidence="12 13" id="KW-0030">Aminoacyl-tRNA synthetase</keyword>
<comment type="cofactor">
    <cofactor evidence="1">
        <name>Zn(2+)</name>
        <dbReference type="ChEBI" id="CHEBI:29105"/>
    </cofactor>
</comment>
<dbReference type="InterPro" id="IPR014729">
    <property type="entry name" value="Rossmann-like_a/b/a_fold"/>
</dbReference>
<feature type="binding site" evidence="13">
    <location>
        <position position="269"/>
    </location>
    <ligand>
        <name>ATP</name>
        <dbReference type="ChEBI" id="CHEBI:30616"/>
    </ligand>
</feature>
<evidence type="ECO:0000256" key="4">
    <source>
        <dbReference type="ARBA" id="ARBA00011245"/>
    </source>
</evidence>
<dbReference type="GO" id="GO:0006423">
    <property type="term" value="P:cysteinyl-tRNA aminoacylation"/>
    <property type="evidence" value="ECO:0007669"/>
    <property type="project" value="UniProtKB-UniRule"/>
</dbReference>
<keyword evidence="9" id="KW-0862">Zinc</keyword>
<feature type="short sequence motif" description="'KMSKS' region" evidence="13">
    <location>
        <begin position="266"/>
        <end position="270"/>
    </location>
</feature>
<dbReference type="GO" id="GO:0005524">
    <property type="term" value="F:ATP binding"/>
    <property type="evidence" value="ECO:0007669"/>
    <property type="project" value="UniProtKB-UniRule"/>
</dbReference>
<dbReference type="InterPro" id="IPR015803">
    <property type="entry name" value="Cys-tRNA-ligase"/>
</dbReference>
<dbReference type="SUPFAM" id="SSF47323">
    <property type="entry name" value="Anticodon-binding domain of a subclass of class I aminoacyl-tRNA synthetases"/>
    <property type="match status" value="1"/>
</dbReference>
<keyword evidence="14" id="KW-0175">Coiled coil</keyword>
<feature type="coiled-coil region" evidence="14">
    <location>
        <begin position="413"/>
        <end position="440"/>
    </location>
</feature>
<keyword evidence="7" id="KW-0479">Metal-binding</keyword>
<dbReference type="AlphaFoldDB" id="A0A1G1ZNJ6"/>
<dbReference type="STRING" id="1798406.A3A04_00115"/>
<dbReference type="GO" id="GO:0046872">
    <property type="term" value="F:metal ion binding"/>
    <property type="evidence" value="ECO:0007669"/>
    <property type="project" value="UniProtKB-KW"/>
</dbReference>
<comment type="caution">
    <text evidence="17">The sequence shown here is derived from an EMBL/GenBank/DDBJ whole genome shotgun (WGS) entry which is preliminary data.</text>
</comment>
<dbReference type="GO" id="GO:0005737">
    <property type="term" value="C:cytoplasm"/>
    <property type="evidence" value="ECO:0007669"/>
    <property type="project" value="UniProtKB-SubCell"/>
</dbReference>
<evidence type="ECO:0000259" key="16">
    <source>
        <dbReference type="Pfam" id="PF09190"/>
    </source>
</evidence>
<evidence type="ECO:0000313" key="17">
    <source>
        <dbReference type="EMBL" id="OGY65437.1"/>
    </source>
</evidence>
<dbReference type="InterPro" id="IPR032678">
    <property type="entry name" value="tRNA-synt_1_cat_dom"/>
</dbReference>
<comment type="subcellular location">
    <subcellularLocation>
        <location evidence="2 13">Cytoplasm</location>
    </subcellularLocation>
</comment>
<dbReference type="Pfam" id="PF09190">
    <property type="entry name" value="DALR_2"/>
    <property type="match status" value="1"/>
</dbReference>
<feature type="domain" description="tRNA synthetases class I catalytic" evidence="15">
    <location>
        <begin position="23"/>
        <end position="312"/>
    </location>
</feature>
<keyword evidence="8 13" id="KW-0547">Nucleotide-binding</keyword>
<organism evidence="17 18">
    <name type="scientific">Candidatus Harrisonbacteria bacterium RIFCSPLOWO2_01_FULL_40_28</name>
    <dbReference type="NCBI Taxonomy" id="1798406"/>
    <lineage>
        <taxon>Bacteria</taxon>
        <taxon>Candidatus Harrisoniibacteriota</taxon>
    </lineage>
</organism>
<proteinExistence type="inferred from homology"/>
<accession>A0A1G1ZNJ6</accession>
<evidence type="ECO:0000259" key="15">
    <source>
        <dbReference type="Pfam" id="PF01406"/>
    </source>
</evidence>
<dbReference type="SUPFAM" id="SSF52374">
    <property type="entry name" value="Nucleotidylyl transferase"/>
    <property type="match status" value="1"/>
</dbReference>
<evidence type="ECO:0000256" key="3">
    <source>
        <dbReference type="ARBA" id="ARBA00005594"/>
    </source>
</evidence>
<keyword evidence="10 13" id="KW-0067">ATP-binding</keyword>
<comment type="catalytic activity">
    <reaction evidence="13">
        <text>tRNA(Cys) + L-cysteine + ATP = L-cysteinyl-tRNA(Cys) + AMP + diphosphate</text>
        <dbReference type="Rhea" id="RHEA:17773"/>
        <dbReference type="Rhea" id="RHEA-COMP:9661"/>
        <dbReference type="Rhea" id="RHEA-COMP:9679"/>
        <dbReference type="ChEBI" id="CHEBI:30616"/>
        <dbReference type="ChEBI" id="CHEBI:33019"/>
        <dbReference type="ChEBI" id="CHEBI:35235"/>
        <dbReference type="ChEBI" id="CHEBI:78442"/>
        <dbReference type="ChEBI" id="CHEBI:78517"/>
        <dbReference type="ChEBI" id="CHEBI:456215"/>
        <dbReference type="EC" id="6.1.1.16"/>
    </reaction>
</comment>
<evidence type="ECO:0000256" key="9">
    <source>
        <dbReference type="ARBA" id="ARBA00022833"/>
    </source>
</evidence>
<name>A0A1G1ZNJ6_9BACT</name>
<evidence type="ECO:0000256" key="8">
    <source>
        <dbReference type="ARBA" id="ARBA00022741"/>
    </source>
</evidence>
<evidence type="ECO:0000256" key="12">
    <source>
        <dbReference type="ARBA" id="ARBA00023146"/>
    </source>
</evidence>
<evidence type="ECO:0000313" key="18">
    <source>
        <dbReference type="Proteomes" id="UP000178517"/>
    </source>
</evidence>
<dbReference type="Gene3D" id="3.40.50.620">
    <property type="entry name" value="HUPs"/>
    <property type="match status" value="1"/>
</dbReference>
<dbReference type="EC" id="6.1.1.16" evidence="13"/>
<dbReference type="Proteomes" id="UP000178517">
    <property type="component" value="Unassembled WGS sequence"/>
</dbReference>
<keyword evidence="5 13" id="KW-0963">Cytoplasm</keyword>
<evidence type="ECO:0000256" key="2">
    <source>
        <dbReference type="ARBA" id="ARBA00004496"/>
    </source>
</evidence>
<dbReference type="InterPro" id="IPR015273">
    <property type="entry name" value="Cys-tRNA-synt_Ia_DALR"/>
</dbReference>
<dbReference type="CDD" id="cd00672">
    <property type="entry name" value="CysRS_core"/>
    <property type="match status" value="1"/>
</dbReference>
<protein>
    <recommendedName>
        <fullName evidence="13">Cysteine--tRNA ligase</fullName>
        <ecNumber evidence="13">6.1.1.16</ecNumber>
    </recommendedName>
    <alternativeName>
        <fullName evidence="13">Cysteinyl-tRNA synthetase</fullName>
        <shortName evidence="13">CysRS</shortName>
    </alternativeName>
</protein>
<comment type="caution">
    <text evidence="13">Lacks conserved residue(s) required for the propagation of feature annotation.</text>
</comment>
<dbReference type="Gene3D" id="1.20.120.1910">
    <property type="entry name" value="Cysteine-tRNA ligase, C-terminal anti-codon recognition domain"/>
    <property type="match status" value="1"/>
</dbReference>
<sequence>MVIIVFNTLTNKKERLRKSLLKPIRLFVCGQTVYDHAHLGHARTYVVFDVIVRYLRYSGFKIKYIQNITDIDDKIIERSKERKQHFKELAQFFANAYLEDMKKLHVENVDMYPRASDFMDEIQTQINILLNKGYAYKTSSGIYFEVRKFKKYGELSRQKLDELRHGYRIEPDPEKHDPLDFALWKFKEEPPFWQSPWGNGRPGWHIEDTAITNSTFGAQYEIHGGANELKFPHHEAEIAQQESASGKSPLVKTWIHTGLLLVNGEKMSKSLGNFVTIRDFLAQWSPNILRWIIMSHHYRSPINYTEELAEDAYKSLIRFYYFLDKLDMQREKGLVRVDIKRSIKEADKEFSSAMNDDFNTERALASLFSFLSSTEPRISDMHEEEALLVKNYIISTLKLLGIEFERAPIPSPVLRLLNERESLRKEKKFEEADKVRIEVQKLGYDIEDTARGPHAKALHPRV</sequence>
<reference evidence="17 18" key="1">
    <citation type="journal article" date="2016" name="Nat. Commun.">
        <title>Thousands of microbial genomes shed light on interconnected biogeochemical processes in an aquifer system.</title>
        <authorList>
            <person name="Anantharaman K."/>
            <person name="Brown C.T."/>
            <person name="Hug L.A."/>
            <person name="Sharon I."/>
            <person name="Castelle C.J."/>
            <person name="Probst A.J."/>
            <person name="Thomas B.C."/>
            <person name="Singh A."/>
            <person name="Wilkins M.J."/>
            <person name="Karaoz U."/>
            <person name="Brodie E.L."/>
            <person name="Williams K.H."/>
            <person name="Hubbard S.S."/>
            <person name="Banfield J.F."/>
        </authorList>
    </citation>
    <scope>NUCLEOTIDE SEQUENCE [LARGE SCALE GENOMIC DNA]</scope>
</reference>
<dbReference type="InterPro" id="IPR024909">
    <property type="entry name" value="Cys-tRNA/MSH_ligase"/>
</dbReference>
<evidence type="ECO:0000256" key="1">
    <source>
        <dbReference type="ARBA" id="ARBA00001947"/>
    </source>
</evidence>
<dbReference type="EMBL" id="MHJI01000016">
    <property type="protein sequence ID" value="OGY65437.1"/>
    <property type="molecule type" value="Genomic_DNA"/>
</dbReference>
<evidence type="ECO:0000256" key="10">
    <source>
        <dbReference type="ARBA" id="ARBA00022840"/>
    </source>
</evidence>
<feature type="short sequence motif" description="'HIGH' region" evidence="13">
    <location>
        <begin position="31"/>
        <end position="41"/>
    </location>
</feature>
<dbReference type="GO" id="GO:0004817">
    <property type="term" value="F:cysteine-tRNA ligase activity"/>
    <property type="evidence" value="ECO:0007669"/>
    <property type="project" value="UniProtKB-UniRule"/>
</dbReference>
<comment type="subunit">
    <text evidence="4 13">Monomer.</text>
</comment>
<evidence type="ECO:0000256" key="5">
    <source>
        <dbReference type="ARBA" id="ARBA00022490"/>
    </source>
</evidence>
<dbReference type="InterPro" id="IPR009080">
    <property type="entry name" value="tRNAsynth_Ia_anticodon-bd"/>
</dbReference>
<dbReference type="PRINTS" id="PR00983">
    <property type="entry name" value="TRNASYNTHCYS"/>
</dbReference>
<keyword evidence="6 13" id="KW-0436">Ligase</keyword>
<keyword evidence="11 13" id="KW-0648">Protein biosynthesis</keyword>
<evidence type="ECO:0000256" key="11">
    <source>
        <dbReference type="ARBA" id="ARBA00022917"/>
    </source>
</evidence>
<dbReference type="PANTHER" id="PTHR10890:SF3">
    <property type="entry name" value="CYSTEINE--TRNA LIGASE, CYTOPLASMIC"/>
    <property type="match status" value="1"/>
</dbReference>
<feature type="domain" description="Cysteinyl-tRNA synthetase class Ia DALR" evidence="16">
    <location>
        <begin position="349"/>
        <end position="375"/>
    </location>
</feature>
<gene>
    <name evidence="13" type="primary">cysS</name>
    <name evidence="17" type="ORF">A3A04_00115</name>
</gene>
<dbReference type="NCBIfam" id="TIGR00435">
    <property type="entry name" value="cysS"/>
    <property type="match status" value="1"/>
</dbReference>
<dbReference type="Pfam" id="PF01406">
    <property type="entry name" value="tRNA-synt_1e"/>
    <property type="match status" value="1"/>
</dbReference>
<evidence type="ECO:0000256" key="13">
    <source>
        <dbReference type="HAMAP-Rule" id="MF_00041"/>
    </source>
</evidence>
<evidence type="ECO:0000256" key="14">
    <source>
        <dbReference type="SAM" id="Coils"/>
    </source>
</evidence>
<comment type="similarity">
    <text evidence="3 13">Belongs to the class-I aminoacyl-tRNA synthetase family.</text>
</comment>
<dbReference type="PANTHER" id="PTHR10890">
    <property type="entry name" value="CYSTEINYL-TRNA SYNTHETASE"/>
    <property type="match status" value="1"/>
</dbReference>
<dbReference type="HAMAP" id="MF_00041">
    <property type="entry name" value="Cys_tRNA_synth"/>
    <property type="match status" value="1"/>
</dbReference>
<evidence type="ECO:0000256" key="6">
    <source>
        <dbReference type="ARBA" id="ARBA00022598"/>
    </source>
</evidence>